<evidence type="ECO:0008006" key="3">
    <source>
        <dbReference type="Google" id="ProtNLM"/>
    </source>
</evidence>
<accession>A0ABS8NE54</accession>
<organism evidence="1 2">
    <name type="scientific">Rhodopirellula halodulae</name>
    <dbReference type="NCBI Taxonomy" id="2894198"/>
    <lineage>
        <taxon>Bacteria</taxon>
        <taxon>Pseudomonadati</taxon>
        <taxon>Planctomycetota</taxon>
        <taxon>Planctomycetia</taxon>
        <taxon>Pirellulales</taxon>
        <taxon>Pirellulaceae</taxon>
        <taxon>Rhodopirellula</taxon>
    </lineage>
</organism>
<evidence type="ECO:0000313" key="1">
    <source>
        <dbReference type="EMBL" id="MCC9641828.1"/>
    </source>
</evidence>
<comment type="caution">
    <text evidence="1">The sequence shown here is derived from an EMBL/GenBank/DDBJ whole genome shotgun (WGS) entry which is preliminary data.</text>
</comment>
<dbReference type="Proteomes" id="UP001430306">
    <property type="component" value="Unassembled WGS sequence"/>
</dbReference>
<evidence type="ECO:0000313" key="2">
    <source>
        <dbReference type="Proteomes" id="UP001430306"/>
    </source>
</evidence>
<proteinExistence type="predicted"/>
<gene>
    <name evidence="1" type="ORF">LOC71_06040</name>
</gene>
<dbReference type="EMBL" id="JAJKFW010000012">
    <property type="protein sequence ID" value="MCC9641828.1"/>
    <property type="molecule type" value="Genomic_DNA"/>
</dbReference>
<name>A0ABS8NE54_9BACT</name>
<protein>
    <recommendedName>
        <fullName evidence="3">BON domain-containing protein</fullName>
    </recommendedName>
</protein>
<keyword evidence="2" id="KW-1185">Reference proteome</keyword>
<reference evidence="1" key="1">
    <citation type="submission" date="2021-11" db="EMBL/GenBank/DDBJ databases">
        <title>Genome sequence.</title>
        <authorList>
            <person name="Sun Q."/>
        </authorList>
    </citation>
    <scope>NUCLEOTIDE SEQUENCE</scope>
    <source>
        <strain evidence="1">JC740</strain>
    </source>
</reference>
<dbReference type="RefSeq" id="WP_230251805.1">
    <property type="nucleotide sequence ID" value="NZ_JAJKFV010000002.1"/>
</dbReference>
<sequence length="90" mass="10146">MIRLMEATQPECHVQMTLQRIENMFREHATLSDYADQLHVSIADSSVLLEGSLPTADLRSELVPSIRQAGVLWRIDNQVTIGSNRISSPR</sequence>